<evidence type="ECO:0000313" key="2">
    <source>
        <dbReference type="Proteomes" id="UP001597319"/>
    </source>
</evidence>
<sequence length="229" mass="27004">MDDKRTIDLMNLFQTIQTSIPLLSDSWKEQYAGFLQEEHLLVFAKNLERYHQFGVPDTHPLPHFDEEITPPLSEAFKSFEKLLADQNTTPKDWIKVIETNPFEYLLILIGQRWTSATLKNEEAIPPIKKTLLDSCFTPFNDQICIATRAWEKHIGRSEDNFWGEMKGNPTQKEEKVKKRILEIIENKTWWNIFYHYKHELIYEIRVPSGHGIRWNANGTKLIGFLEPFL</sequence>
<dbReference type="Proteomes" id="UP001597319">
    <property type="component" value="Unassembled WGS sequence"/>
</dbReference>
<accession>A0ABW5LCZ1</accession>
<dbReference type="EMBL" id="JBHULE010000019">
    <property type="protein sequence ID" value="MFD2562752.1"/>
    <property type="molecule type" value="Genomic_DNA"/>
</dbReference>
<dbReference type="PANTHER" id="PTHR34204:SF3">
    <property type="entry name" value="ASCH DOMAIN-CONTAINING PROTEIN"/>
    <property type="match status" value="1"/>
</dbReference>
<organism evidence="1 2">
    <name type="scientific">Aquimarina rubra</name>
    <dbReference type="NCBI Taxonomy" id="1920033"/>
    <lineage>
        <taxon>Bacteria</taxon>
        <taxon>Pseudomonadati</taxon>
        <taxon>Bacteroidota</taxon>
        <taxon>Flavobacteriia</taxon>
        <taxon>Flavobacteriales</taxon>
        <taxon>Flavobacteriaceae</taxon>
        <taxon>Aquimarina</taxon>
    </lineage>
</organism>
<keyword evidence="2" id="KW-1185">Reference proteome</keyword>
<dbReference type="RefSeq" id="WP_378291617.1">
    <property type="nucleotide sequence ID" value="NZ_JBHULE010000019.1"/>
</dbReference>
<reference evidence="2" key="1">
    <citation type="journal article" date="2019" name="Int. J. Syst. Evol. Microbiol.">
        <title>The Global Catalogue of Microorganisms (GCM) 10K type strain sequencing project: providing services to taxonomists for standard genome sequencing and annotation.</title>
        <authorList>
            <consortium name="The Broad Institute Genomics Platform"/>
            <consortium name="The Broad Institute Genome Sequencing Center for Infectious Disease"/>
            <person name="Wu L."/>
            <person name="Ma J."/>
        </authorList>
    </citation>
    <scope>NUCLEOTIDE SEQUENCE [LARGE SCALE GENOMIC DNA]</scope>
    <source>
        <strain evidence="2">KCTC 52274</strain>
    </source>
</reference>
<proteinExistence type="predicted"/>
<comment type="caution">
    <text evidence="1">The sequence shown here is derived from an EMBL/GenBank/DDBJ whole genome shotgun (WGS) entry which is preliminary data.</text>
</comment>
<gene>
    <name evidence="1" type="ORF">ACFSR1_08710</name>
</gene>
<protein>
    <submittedName>
        <fullName evidence="1">Uncharacterized protein</fullName>
    </submittedName>
</protein>
<evidence type="ECO:0000313" key="1">
    <source>
        <dbReference type="EMBL" id="MFD2562752.1"/>
    </source>
</evidence>
<name>A0ABW5LCZ1_9FLAO</name>
<dbReference type="PANTHER" id="PTHR34204">
    <property type="entry name" value="RNA-BINDING ASCH DOMAIN PROTEIN"/>
    <property type="match status" value="1"/>
</dbReference>